<protein>
    <submittedName>
        <fullName evidence="1">Uncharacterized protein</fullName>
    </submittedName>
</protein>
<accession>X1TW88</accession>
<feature type="non-terminal residue" evidence="1">
    <location>
        <position position="1"/>
    </location>
</feature>
<dbReference type="EMBL" id="BARW01019469">
    <property type="protein sequence ID" value="GAI95641.1"/>
    <property type="molecule type" value="Genomic_DNA"/>
</dbReference>
<sequence>GQWKMVNLFSMEEWGAKANYDMAVFKINTEIKMAEWSAKTDIYKMGINQAYTQDNMILASQIANAAAAQQNLWDIEMAKMEMEYNQKAAEAEAKGSISGTIVTGLFTVAAAFICWIVDELYGLNTAEGEILFHEVNYDWPKTFIGRIGYKLYKKFGKRIALFISEKGVLNFVVRKGLKLFFDYRLNKANKISEEGIVKI</sequence>
<dbReference type="AlphaFoldDB" id="X1TW88"/>
<gene>
    <name evidence="1" type="ORF">S12H4_33082</name>
</gene>
<reference evidence="1" key="1">
    <citation type="journal article" date="2014" name="Front. Microbiol.">
        <title>High frequency of phylogenetically diverse reductive dehalogenase-homologous genes in deep subseafloor sedimentary metagenomes.</title>
        <authorList>
            <person name="Kawai M."/>
            <person name="Futagami T."/>
            <person name="Toyoda A."/>
            <person name="Takaki Y."/>
            <person name="Nishi S."/>
            <person name="Hori S."/>
            <person name="Arai W."/>
            <person name="Tsubouchi T."/>
            <person name="Morono Y."/>
            <person name="Uchiyama I."/>
            <person name="Ito T."/>
            <person name="Fujiyama A."/>
            <person name="Inagaki F."/>
            <person name="Takami H."/>
        </authorList>
    </citation>
    <scope>NUCLEOTIDE SEQUENCE</scope>
    <source>
        <strain evidence="1">Expedition CK06-06</strain>
    </source>
</reference>
<proteinExistence type="predicted"/>
<comment type="caution">
    <text evidence="1">The sequence shown here is derived from an EMBL/GenBank/DDBJ whole genome shotgun (WGS) entry which is preliminary data.</text>
</comment>
<evidence type="ECO:0000313" key="1">
    <source>
        <dbReference type="EMBL" id="GAI95641.1"/>
    </source>
</evidence>
<organism evidence="1">
    <name type="scientific">marine sediment metagenome</name>
    <dbReference type="NCBI Taxonomy" id="412755"/>
    <lineage>
        <taxon>unclassified sequences</taxon>
        <taxon>metagenomes</taxon>
        <taxon>ecological metagenomes</taxon>
    </lineage>
</organism>
<name>X1TW88_9ZZZZ</name>